<keyword evidence="3" id="KW-1185">Reference proteome</keyword>
<evidence type="ECO:0000313" key="3">
    <source>
        <dbReference type="Proteomes" id="UP000280346"/>
    </source>
</evidence>
<dbReference type="AlphaFoldDB" id="A0A3S1CG48"/>
<organism evidence="2 3">
    <name type="scientific">Azospirillum doebereinerae</name>
    <dbReference type="NCBI Taxonomy" id="92933"/>
    <lineage>
        <taxon>Bacteria</taxon>
        <taxon>Pseudomonadati</taxon>
        <taxon>Pseudomonadota</taxon>
        <taxon>Alphaproteobacteria</taxon>
        <taxon>Rhodospirillales</taxon>
        <taxon>Azospirillaceae</taxon>
        <taxon>Azospirillum</taxon>
    </lineage>
</organism>
<dbReference type="Proteomes" id="UP000280346">
    <property type="component" value="Unassembled WGS sequence"/>
</dbReference>
<protein>
    <recommendedName>
        <fullName evidence="1">Methyltransferase FkbM domain-containing protein</fullName>
    </recommendedName>
</protein>
<evidence type="ECO:0000259" key="1">
    <source>
        <dbReference type="Pfam" id="PF05050"/>
    </source>
</evidence>
<name>A0A3S1CG48_9PROT</name>
<accession>A0A3S1CG48</accession>
<comment type="caution">
    <text evidence="2">The sequence shown here is derived from an EMBL/GenBank/DDBJ whole genome shotgun (WGS) entry which is preliminary data.</text>
</comment>
<gene>
    <name evidence="2" type="ORF">EJ913_17170</name>
</gene>
<dbReference type="OrthoDB" id="9810122at2"/>
<dbReference type="Pfam" id="PF05050">
    <property type="entry name" value="Methyltransf_21"/>
    <property type="match status" value="1"/>
</dbReference>
<reference evidence="2 3" key="1">
    <citation type="submission" date="2018-12" db="EMBL/GenBank/DDBJ databases">
        <authorList>
            <person name="Yang Y."/>
        </authorList>
    </citation>
    <scope>NUCLEOTIDE SEQUENCE [LARGE SCALE GENOMIC DNA]</scope>
    <source>
        <strain evidence="2 3">GSF71</strain>
    </source>
</reference>
<sequence>MPVELDDLTPLFRQLRALAWQQHRERLSIADRQLMLTASTMSEALRARRQIRHLSDVEFQVFSQMGEDGIIEWLIQNLPIRSESFVEFGVEDYKESNTRYLLRHRNWKGFVIDASIQNVEEITKDSIFWRHSLIAKSYFIDRENINDILKESGFNEDIGLLSIDIDGNDYWVFDAIETVKPDIVICEYNAVFGDLHAVTVPYDPAFQRRIAHPSWLYFGASIRALEMAAARKGYVLLGSNLAGHNAFFVRGDLASTLSIEDRRARPSLIRESRDEDGALSYADGLDRAALIRDMPVLDLETGQTVALGSFGALYGPDWHARIASPKS</sequence>
<proteinExistence type="predicted"/>
<dbReference type="EMBL" id="RZIJ01000013">
    <property type="protein sequence ID" value="RUQ68903.1"/>
    <property type="molecule type" value="Genomic_DNA"/>
</dbReference>
<feature type="domain" description="Methyltransferase FkbM" evidence="1">
    <location>
        <begin position="85"/>
        <end position="191"/>
    </location>
</feature>
<evidence type="ECO:0000313" key="2">
    <source>
        <dbReference type="EMBL" id="RUQ68903.1"/>
    </source>
</evidence>
<dbReference type="InterPro" id="IPR006342">
    <property type="entry name" value="FkbM_mtfrase"/>
</dbReference>
<dbReference type="RefSeq" id="WP_127000044.1">
    <property type="nucleotide sequence ID" value="NZ_CP173195.1"/>
</dbReference>